<keyword evidence="2 6" id="KW-0812">Transmembrane</keyword>
<dbReference type="EMBL" id="JAQQWI010000016">
    <property type="protein sequence ID" value="KAK8009089.1"/>
    <property type="molecule type" value="Genomic_DNA"/>
</dbReference>
<keyword evidence="9" id="KW-1185">Reference proteome</keyword>
<protein>
    <recommendedName>
        <fullName evidence="7">Rhodopsin domain-containing protein</fullName>
    </recommendedName>
</protein>
<evidence type="ECO:0000313" key="8">
    <source>
        <dbReference type="EMBL" id="KAK8009089.1"/>
    </source>
</evidence>
<organism evidence="8 9">
    <name type="scientific">Apiospora marii</name>
    <dbReference type="NCBI Taxonomy" id="335849"/>
    <lineage>
        <taxon>Eukaryota</taxon>
        <taxon>Fungi</taxon>
        <taxon>Dikarya</taxon>
        <taxon>Ascomycota</taxon>
        <taxon>Pezizomycotina</taxon>
        <taxon>Sordariomycetes</taxon>
        <taxon>Xylariomycetidae</taxon>
        <taxon>Amphisphaeriales</taxon>
        <taxon>Apiosporaceae</taxon>
        <taxon>Apiospora</taxon>
    </lineage>
</organism>
<feature type="transmembrane region" description="Helical" evidence="6">
    <location>
        <begin position="131"/>
        <end position="154"/>
    </location>
</feature>
<sequence>MLEVVPFENGNQPVMIALAVVFTVLPTCVVGLRIWARKISKKRLQWSDFWILTNNAVLVAYWTLCILCIVSGGLGKKGHLITHKPMLQSEIVICRGSQIIDILFGFATFFLKLSTLSLLRELFCTNRKAKLVQSILTYITVVSSTVAITSTLVLDFPLDYSCDVTAQPTKVDRQRTVYDTFYNYASTLILDIAILAVPIWQLYPLKLNHRKKVGIMITFGLGFGRASWTDALP</sequence>
<dbReference type="PANTHER" id="PTHR33048:SF47">
    <property type="entry name" value="INTEGRAL MEMBRANE PROTEIN-RELATED"/>
    <property type="match status" value="1"/>
</dbReference>
<keyword evidence="4 6" id="KW-0472">Membrane</keyword>
<evidence type="ECO:0000259" key="7">
    <source>
        <dbReference type="Pfam" id="PF20684"/>
    </source>
</evidence>
<dbReference type="Pfam" id="PF20684">
    <property type="entry name" value="Fung_rhodopsin"/>
    <property type="match status" value="1"/>
</dbReference>
<evidence type="ECO:0000313" key="9">
    <source>
        <dbReference type="Proteomes" id="UP001396898"/>
    </source>
</evidence>
<reference evidence="8 9" key="1">
    <citation type="submission" date="2023-01" db="EMBL/GenBank/DDBJ databases">
        <title>Analysis of 21 Apiospora genomes using comparative genomics revels a genus with tremendous synthesis potential of carbohydrate active enzymes and secondary metabolites.</title>
        <authorList>
            <person name="Sorensen T."/>
        </authorList>
    </citation>
    <scope>NUCLEOTIDE SEQUENCE [LARGE SCALE GENOMIC DNA]</scope>
    <source>
        <strain evidence="8 9">CBS 20057</strain>
    </source>
</reference>
<feature type="transmembrane region" description="Helical" evidence="6">
    <location>
        <begin position="14"/>
        <end position="35"/>
    </location>
</feature>
<evidence type="ECO:0000256" key="3">
    <source>
        <dbReference type="ARBA" id="ARBA00022989"/>
    </source>
</evidence>
<evidence type="ECO:0000256" key="2">
    <source>
        <dbReference type="ARBA" id="ARBA00022692"/>
    </source>
</evidence>
<dbReference type="InterPro" id="IPR049326">
    <property type="entry name" value="Rhodopsin_dom_fungi"/>
</dbReference>
<feature type="transmembrane region" description="Helical" evidence="6">
    <location>
        <begin position="56"/>
        <end position="75"/>
    </location>
</feature>
<evidence type="ECO:0000256" key="5">
    <source>
        <dbReference type="ARBA" id="ARBA00038359"/>
    </source>
</evidence>
<comment type="subcellular location">
    <subcellularLocation>
        <location evidence="1">Membrane</location>
        <topology evidence="1">Multi-pass membrane protein</topology>
    </subcellularLocation>
</comment>
<comment type="caution">
    <text evidence="8">The sequence shown here is derived from an EMBL/GenBank/DDBJ whole genome shotgun (WGS) entry which is preliminary data.</text>
</comment>
<proteinExistence type="inferred from homology"/>
<gene>
    <name evidence="8" type="ORF">PG991_011640</name>
</gene>
<evidence type="ECO:0000256" key="4">
    <source>
        <dbReference type="ARBA" id="ARBA00023136"/>
    </source>
</evidence>
<feature type="domain" description="Rhodopsin" evidence="7">
    <location>
        <begin position="32"/>
        <end position="223"/>
    </location>
</feature>
<keyword evidence="3 6" id="KW-1133">Transmembrane helix</keyword>
<accession>A0ABR1RES8</accession>
<feature type="transmembrane region" description="Helical" evidence="6">
    <location>
        <begin position="95"/>
        <end position="119"/>
    </location>
</feature>
<dbReference type="Proteomes" id="UP001396898">
    <property type="component" value="Unassembled WGS sequence"/>
</dbReference>
<evidence type="ECO:0000256" key="6">
    <source>
        <dbReference type="SAM" id="Phobius"/>
    </source>
</evidence>
<evidence type="ECO:0000256" key="1">
    <source>
        <dbReference type="ARBA" id="ARBA00004141"/>
    </source>
</evidence>
<feature type="transmembrane region" description="Helical" evidence="6">
    <location>
        <begin position="181"/>
        <end position="203"/>
    </location>
</feature>
<dbReference type="InterPro" id="IPR052337">
    <property type="entry name" value="SAT4-like"/>
</dbReference>
<comment type="similarity">
    <text evidence="5">Belongs to the SAT4 family.</text>
</comment>
<dbReference type="PANTHER" id="PTHR33048">
    <property type="entry name" value="PTH11-LIKE INTEGRAL MEMBRANE PROTEIN (AFU_ORTHOLOGUE AFUA_5G11245)"/>
    <property type="match status" value="1"/>
</dbReference>
<name>A0ABR1RES8_9PEZI</name>